<dbReference type="RefSeq" id="WP_191773047.1">
    <property type="nucleotide sequence ID" value="NZ_JACYFU010000001.1"/>
</dbReference>
<keyword evidence="3" id="KW-1185">Reference proteome</keyword>
<reference evidence="2" key="1">
    <citation type="submission" date="2020-09" db="EMBL/GenBank/DDBJ databases">
        <title>Genome seq and assembly of Devosia sp.</title>
        <authorList>
            <person name="Chhetri G."/>
        </authorList>
    </citation>
    <scope>NUCLEOTIDE SEQUENCE</scope>
    <source>
        <strain evidence="2">PTR5</strain>
    </source>
</reference>
<evidence type="ECO:0000313" key="2">
    <source>
        <dbReference type="EMBL" id="MBD8064772.1"/>
    </source>
</evidence>
<dbReference type="Pfam" id="PF06568">
    <property type="entry name" value="YjiS-like"/>
    <property type="match status" value="1"/>
</dbReference>
<name>A0A927ISF3_9HYPH</name>
<evidence type="ECO:0000313" key="3">
    <source>
        <dbReference type="Proteomes" id="UP000654108"/>
    </source>
</evidence>
<sequence length="53" mass="6173">MINVFDAWRERRAIRKTHQQLHGLSDQILADIGLTRADIPMVGRNGFVRRTEL</sequence>
<proteinExistence type="predicted"/>
<dbReference type="InterPro" id="IPR009506">
    <property type="entry name" value="YjiS-like"/>
</dbReference>
<comment type="caution">
    <text evidence="2">The sequence shown here is derived from an EMBL/GenBank/DDBJ whole genome shotgun (WGS) entry which is preliminary data.</text>
</comment>
<gene>
    <name evidence="2" type="ORF">IC608_04695</name>
</gene>
<accession>A0A927ISF3</accession>
<organism evidence="2 3">
    <name type="scientific">Devosia oryzisoli</name>
    <dbReference type="NCBI Taxonomy" id="2774138"/>
    <lineage>
        <taxon>Bacteria</taxon>
        <taxon>Pseudomonadati</taxon>
        <taxon>Pseudomonadota</taxon>
        <taxon>Alphaproteobacteria</taxon>
        <taxon>Hyphomicrobiales</taxon>
        <taxon>Devosiaceae</taxon>
        <taxon>Devosia</taxon>
    </lineage>
</organism>
<dbReference type="AlphaFoldDB" id="A0A927ISF3"/>
<dbReference type="Proteomes" id="UP000654108">
    <property type="component" value="Unassembled WGS sequence"/>
</dbReference>
<dbReference type="EMBL" id="JACYFU010000001">
    <property type="protein sequence ID" value="MBD8064772.1"/>
    <property type="molecule type" value="Genomic_DNA"/>
</dbReference>
<protein>
    <submittedName>
        <fullName evidence="2">DUF1127 domain-containing protein</fullName>
    </submittedName>
</protein>
<evidence type="ECO:0000259" key="1">
    <source>
        <dbReference type="Pfam" id="PF06568"/>
    </source>
</evidence>
<feature type="domain" description="YjiS-like" evidence="1">
    <location>
        <begin position="7"/>
        <end position="39"/>
    </location>
</feature>